<dbReference type="STRING" id="445971.ANASTE_01577"/>
<dbReference type="GeneID" id="98000654"/>
<protein>
    <submittedName>
        <fullName evidence="1">Uncharacterized protein</fullName>
    </submittedName>
</protein>
<evidence type="ECO:0000313" key="1">
    <source>
        <dbReference type="EMBL" id="EDS71874.1"/>
    </source>
</evidence>
<dbReference type="EMBL" id="ABIL02000006">
    <property type="protein sequence ID" value="EDS71874.1"/>
    <property type="molecule type" value="Genomic_DNA"/>
</dbReference>
<organism evidence="1 2">
    <name type="scientific">Anaerofustis stercorihominis DSM 17244</name>
    <dbReference type="NCBI Taxonomy" id="445971"/>
    <lineage>
        <taxon>Bacteria</taxon>
        <taxon>Bacillati</taxon>
        <taxon>Bacillota</taxon>
        <taxon>Clostridia</taxon>
        <taxon>Eubacteriales</taxon>
        <taxon>Eubacteriaceae</taxon>
        <taxon>Anaerofustis</taxon>
    </lineage>
</organism>
<dbReference type="HOGENOM" id="CLU_975366_0_0_9"/>
<proteinExistence type="predicted"/>
<accession>B1CC77</accession>
<reference evidence="1" key="2">
    <citation type="submission" date="2013-08" db="EMBL/GenBank/DDBJ databases">
        <title>Draft genome sequence of Anaerofustis stercorihominis (DSM 17244).</title>
        <authorList>
            <person name="Sudarsanam P."/>
            <person name="Ley R."/>
            <person name="Guruge J."/>
            <person name="Turnbaugh P.J."/>
            <person name="Mahowald M."/>
            <person name="Liep D."/>
            <person name="Gordon J."/>
        </authorList>
    </citation>
    <scope>NUCLEOTIDE SEQUENCE</scope>
    <source>
        <strain evidence="1">DSM 17244</strain>
    </source>
</reference>
<dbReference type="Proteomes" id="UP000005178">
    <property type="component" value="Unassembled WGS sequence"/>
</dbReference>
<reference evidence="1" key="1">
    <citation type="submission" date="2008-01" db="EMBL/GenBank/DDBJ databases">
        <authorList>
            <person name="Fulton L."/>
            <person name="Clifton S."/>
            <person name="Fulton B."/>
            <person name="Xu J."/>
            <person name="Minx P."/>
            <person name="Pepin K.H."/>
            <person name="Johnson M."/>
            <person name="Thiruvilangam P."/>
            <person name="Bhonagiri V."/>
            <person name="Nash W.E."/>
            <person name="Mardis E.R."/>
            <person name="Wilson R.K."/>
        </authorList>
    </citation>
    <scope>NUCLEOTIDE SEQUENCE [LARGE SCALE GENOMIC DNA]</scope>
    <source>
        <strain evidence="1">DSM 17244</strain>
    </source>
</reference>
<dbReference type="AlphaFoldDB" id="B1CC77"/>
<dbReference type="RefSeq" id="WP_007050344.1">
    <property type="nucleotide sequence ID" value="NZ_DS560019.1"/>
</dbReference>
<comment type="caution">
    <text evidence="1">The sequence shown here is derived from an EMBL/GenBank/DDBJ whole genome shotgun (WGS) entry which is preliminary data.</text>
</comment>
<gene>
    <name evidence="1" type="ORF">ANASTE_01577</name>
</gene>
<evidence type="ECO:0000313" key="2">
    <source>
        <dbReference type="Proteomes" id="UP000005178"/>
    </source>
</evidence>
<sequence length="285" mass="33252">MTKEEKTRYAVSNIFKNQDKLLKENNNFIAVSNCKDFFIPYEIKYNENHVTRFDKMVSNAIGSLCQDKGLMIGLEQNQRSIDLLLSTIVKEVYNLQGNKRPTPTQIKTVENSIMKLNHIDLSMKFEPITKQDIKKPINASIKSSLIKSSFIRLKAGGHEVDGVRIYELPALYLYSYTYKAIETVEKKYITTKQQTNTGRALIDDVLKYSIMDIKQQEKKGETFNSSRVYDNIFKSAGLEINNRKDRNKYIKYILDRCEEFKRNNWIKGYKNIKSGNKDYKVILYV</sequence>
<keyword evidence="2" id="KW-1185">Reference proteome</keyword>
<name>B1CC77_9FIRM</name>